<dbReference type="PANTHER" id="PTHR43248">
    <property type="entry name" value="2-SUCCINYL-6-HYDROXY-2,4-CYCLOHEXADIENE-1-CARBOXYLATE SYNTHASE"/>
    <property type="match status" value="1"/>
</dbReference>
<reference evidence="7" key="1">
    <citation type="submission" date="2023-07" db="EMBL/GenBank/DDBJ databases">
        <title>Sequencing the genomes of 1000 actinobacteria strains.</title>
        <authorList>
            <person name="Klenk H.-P."/>
        </authorList>
    </citation>
    <scope>NUCLEOTIDE SEQUENCE</scope>
    <source>
        <strain evidence="7">DSM 45977</strain>
    </source>
</reference>
<feature type="chain" id="PRO_5042020448" evidence="5">
    <location>
        <begin position="20"/>
        <end position="528"/>
    </location>
</feature>
<feature type="region of interest" description="Disordered" evidence="4">
    <location>
        <begin position="23"/>
        <end position="45"/>
    </location>
</feature>
<organism evidence="7 8">
    <name type="scientific">Haloactinomyces albus</name>
    <dbReference type="NCBI Taxonomy" id="1352928"/>
    <lineage>
        <taxon>Bacteria</taxon>
        <taxon>Bacillati</taxon>
        <taxon>Actinomycetota</taxon>
        <taxon>Actinomycetes</taxon>
        <taxon>Actinopolysporales</taxon>
        <taxon>Actinopolysporaceae</taxon>
        <taxon>Haloactinomyces</taxon>
    </lineage>
</organism>
<dbReference type="InterPro" id="IPR000073">
    <property type="entry name" value="AB_hydrolase_1"/>
</dbReference>
<keyword evidence="2 5" id="KW-0732">Signal</keyword>
<dbReference type="Proteomes" id="UP001180845">
    <property type="component" value="Unassembled WGS sequence"/>
</dbReference>
<feature type="signal peptide" evidence="5">
    <location>
        <begin position="1"/>
        <end position="19"/>
    </location>
</feature>
<keyword evidence="3" id="KW-0378">Hydrolase</keyword>
<protein>
    <submittedName>
        <fullName evidence="7">Pimeloyl-ACP methyl ester carboxylesterase</fullName>
    </submittedName>
</protein>
<dbReference type="GO" id="GO:0016787">
    <property type="term" value="F:hydrolase activity"/>
    <property type="evidence" value="ECO:0007669"/>
    <property type="project" value="UniProtKB-KW"/>
</dbReference>
<sequence>MTRLPTVLVTFLLLGSVVACSPSPSEEPGTPQLHTESRGPAGAVPPDLKEYYGQSLTWGPCAEYATTGRSRAAFRNRSIECARLTVPMDYSAPQGKTITLGVLRKPAGDPAHRIGSLVVNPGGPGASGMLMAAGLAGAVSNTELGARFDLVGFDPRGIGASEPQVDCLTDAERDAERLDSDADTSPAGIAQTEREHRAYARKCAQRSGTTMLANMGTRDVAKDMDVLRSALGDKKLTYLGFSYGTRIGAEYAEQFPGNVRAMVLDGAMDPDQGKVAELVAQGAGFQQAFEAFAAWCSRQEACALGDDPSRAVTVYQQLTRPLLEQPVAVGEGRKLSYSDATTGTIQALYSKRLWERLNSGLLQLTRGQGRILMALADSYYGRGPNGHYSGLTDAFNAVRCVDDPRLTDRARLRKADRRYEQAAPFLDDGHPPSAARGVCAFWPVPVTADEVPPDPAKLPTTLVISTTGDPATPYAAGKRLANALGARLLTFEGTQHTVFLQGNACVNRAGIRYLVDLKPPQEGTRCTS</sequence>
<dbReference type="SUPFAM" id="SSF53474">
    <property type="entry name" value="alpha/beta-Hydrolases"/>
    <property type="match status" value="1"/>
</dbReference>
<dbReference type="PANTHER" id="PTHR43248:SF29">
    <property type="entry name" value="TRIPEPTIDYL AMINOPEPTIDASE"/>
    <property type="match status" value="1"/>
</dbReference>
<comment type="caution">
    <text evidence="7">The sequence shown here is derived from an EMBL/GenBank/DDBJ whole genome shotgun (WGS) entry which is preliminary data.</text>
</comment>
<accession>A0AAE4CMB5</accession>
<dbReference type="AlphaFoldDB" id="A0AAE4CMB5"/>
<dbReference type="InterPro" id="IPR029058">
    <property type="entry name" value="AB_hydrolase_fold"/>
</dbReference>
<proteinExistence type="inferred from homology"/>
<evidence type="ECO:0000259" key="6">
    <source>
        <dbReference type="Pfam" id="PF00561"/>
    </source>
</evidence>
<dbReference type="PROSITE" id="PS51257">
    <property type="entry name" value="PROKAR_LIPOPROTEIN"/>
    <property type="match status" value="1"/>
</dbReference>
<comment type="similarity">
    <text evidence="1">Belongs to the peptidase S33 family.</text>
</comment>
<evidence type="ECO:0000256" key="5">
    <source>
        <dbReference type="SAM" id="SignalP"/>
    </source>
</evidence>
<dbReference type="Gene3D" id="3.40.50.1820">
    <property type="entry name" value="alpha/beta hydrolase"/>
    <property type="match status" value="1"/>
</dbReference>
<name>A0AAE4CMB5_9ACTN</name>
<evidence type="ECO:0000256" key="4">
    <source>
        <dbReference type="SAM" id="MobiDB-lite"/>
    </source>
</evidence>
<evidence type="ECO:0000313" key="7">
    <source>
        <dbReference type="EMBL" id="MDR7300807.1"/>
    </source>
</evidence>
<keyword evidence="8" id="KW-1185">Reference proteome</keyword>
<dbReference type="Pfam" id="PF00561">
    <property type="entry name" value="Abhydrolase_1"/>
    <property type="match status" value="1"/>
</dbReference>
<evidence type="ECO:0000313" key="8">
    <source>
        <dbReference type="Proteomes" id="UP001180845"/>
    </source>
</evidence>
<evidence type="ECO:0000256" key="2">
    <source>
        <dbReference type="ARBA" id="ARBA00022729"/>
    </source>
</evidence>
<gene>
    <name evidence="7" type="ORF">JOF55_000988</name>
</gene>
<feature type="domain" description="AB hydrolase-1" evidence="6">
    <location>
        <begin position="117"/>
        <end position="502"/>
    </location>
</feature>
<dbReference type="InterPro" id="IPR051601">
    <property type="entry name" value="Serine_prot/Carboxylest_S33"/>
</dbReference>
<dbReference type="EMBL" id="JAVDXW010000001">
    <property type="protein sequence ID" value="MDR7300807.1"/>
    <property type="molecule type" value="Genomic_DNA"/>
</dbReference>
<evidence type="ECO:0000256" key="3">
    <source>
        <dbReference type="ARBA" id="ARBA00022801"/>
    </source>
</evidence>
<evidence type="ECO:0000256" key="1">
    <source>
        <dbReference type="ARBA" id="ARBA00010088"/>
    </source>
</evidence>